<name>A0A1B6GBU3_9HEMI</name>
<reference evidence="3" key="1">
    <citation type="submission" date="2015-11" db="EMBL/GenBank/DDBJ databases">
        <title>De novo transcriptome assembly of four potential Pierce s Disease insect vectors from Arizona vineyards.</title>
        <authorList>
            <person name="Tassone E.E."/>
        </authorList>
    </citation>
    <scope>NUCLEOTIDE SEQUENCE</scope>
</reference>
<sequence>MEKMECVLFWFIITYVLGSDGNIIFQPLAEQQFINPLFSNEDSSIHEGFEINRNKQIDESKELNQNKDNEENDIYSEDTDFRFSPNSNWSGEKGQLYELKNNENIDESRTSQKNSVLPKIEMSNSVPKVNIDNMF</sequence>
<evidence type="ECO:0000313" key="3">
    <source>
        <dbReference type="EMBL" id="JAS59909.1"/>
    </source>
</evidence>
<feature type="compositionally biased region" description="Basic and acidic residues" evidence="1">
    <location>
        <begin position="49"/>
        <end position="69"/>
    </location>
</feature>
<evidence type="ECO:0000256" key="2">
    <source>
        <dbReference type="SAM" id="SignalP"/>
    </source>
</evidence>
<dbReference type="EMBL" id="GECZ01009860">
    <property type="protein sequence ID" value="JAS59909.1"/>
    <property type="molecule type" value="Transcribed_RNA"/>
</dbReference>
<organism evidence="3">
    <name type="scientific">Cuerna arida</name>
    <dbReference type="NCBI Taxonomy" id="1464854"/>
    <lineage>
        <taxon>Eukaryota</taxon>
        <taxon>Metazoa</taxon>
        <taxon>Ecdysozoa</taxon>
        <taxon>Arthropoda</taxon>
        <taxon>Hexapoda</taxon>
        <taxon>Insecta</taxon>
        <taxon>Pterygota</taxon>
        <taxon>Neoptera</taxon>
        <taxon>Paraneoptera</taxon>
        <taxon>Hemiptera</taxon>
        <taxon>Auchenorrhyncha</taxon>
        <taxon>Membracoidea</taxon>
        <taxon>Cicadellidae</taxon>
        <taxon>Cicadellinae</taxon>
        <taxon>Proconiini</taxon>
        <taxon>Cuerna</taxon>
    </lineage>
</organism>
<keyword evidence="2" id="KW-0732">Signal</keyword>
<accession>A0A1B6GBU3</accession>
<feature type="chain" id="PRO_5008583422" evidence="2">
    <location>
        <begin position="19"/>
        <end position="135"/>
    </location>
</feature>
<feature type="non-terminal residue" evidence="3">
    <location>
        <position position="135"/>
    </location>
</feature>
<feature type="signal peptide" evidence="2">
    <location>
        <begin position="1"/>
        <end position="18"/>
    </location>
</feature>
<proteinExistence type="predicted"/>
<feature type="region of interest" description="Disordered" evidence="1">
    <location>
        <begin position="49"/>
        <end position="95"/>
    </location>
</feature>
<gene>
    <name evidence="3" type="ORF">g.6906</name>
</gene>
<protein>
    <submittedName>
        <fullName evidence="3">Uncharacterized protein</fullName>
    </submittedName>
</protein>
<dbReference type="AlphaFoldDB" id="A0A1B6GBU3"/>
<evidence type="ECO:0000256" key="1">
    <source>
        <dbReference type="SAM" id="MobiDB-lite"/>
    </source>
</evidence>